<evidence type="ECO:0000313" key="2">
    <source>
        <dbReference type="EMBL" id="MED6126180.1"/>
    </source>
</evidence>
<evidence type="ECO:0000313" key="3">
    <source>
        <dbReference type="Proteomes" id="UP001341840"/>
    </source>
</evidence>
<feature type="compositionally biased region" description="Polar residues" evidence="1">
    <location>
        <begin position="195"/>
        <end position="217"/>
    </location>
</feature>
<protein>
    <submittedName>
        <fullName evidence="2">Uncharacterized protein</fullName>
    </submittedName>
</protein>
<feature type="compositionally biased region" description="Polar residues" evidence="1">
    <location>
        <begin position="112"/>
        <end position="143"/>
    </location>
</feature>
<gene>
    <name evidence="2" type="ORF">PIB30_075847</name>
</gene>
<feature type="compositionally biased region" description="Low complexity" evidence="1">
    <location>
        <begin position="180"/>
        <end position="194"/>
    </location>
</feature>
<name>A0ABU6RQE6_9FABA</name>
<dbReference type="EMBL" id="JASCZI010031186">
    <property type="protein sequence ID" value="MED6126180.1"/>
    <property type="molecule type" value="Genomic_DNA"/>
</dbReference>
<reference evidence="2 3" key="1">
    <citation type="journal article" date="2023" name="Plants (Basel)">
        <title>Bridging the Gap: Combining Genomics and Transcriptomics Approaches to Understand Stylosanthes scabra, an Orphan Legume from the Brazilian Caatinga.</title>
        <authorList>
            <person name="Ferreira-Neto J.R.C."/>
            <person name="da Silva M.D."/>
            <person name="Binneck E."/>
            <person name="de Melo N.F."/>
            <person name="da Silva R.H."/>
            <person name="de Melo A.L.T.M."/>
            <person name="Pandolfi V."/>
            <person name="Bustamante F.O."/>
            <person name="Brasileiro-Vidal A.C."/>
            <person name="Benko-Iseppon A.M."/>
        </authorList>
    </citation>
    <scope>NUCLEOTIDE SEQUENCE [LARGE SCALE GENOMIC DNA]</scope>
    <source>
        <tissue evidence="2">Leaves</tissue>
    </source>
</reference>
<evidence type="ECO:0000256" key="1">
    <source>
        <dbReference type="SAM" id="MobiDB-lite"/>
    </source>
</evidence>
<feature type="compositionally biased region" description="Polar residues" evidence="1">
    <location>
        <begin position="225"/>
        <end position="236"/>
    </location>
</feature>
<feature type="region of interest" description="Disordered" evidence="1">
    <location>
        <begin position="106"/>
        <end position="236"/>
    </location>
</feature>
<organism evidence="2 3">
    <name type="scientific">Stylosanthes scabra</name>
    <dbReference type="NCBI Taxonomy" id="79078"/>
    <lineage>
        <taxon>Eukaryota</taxon>
        <taxon>Viridiplantae</taxon>
        <taxon>Streptophyta</taxon>
        <taxon>Embryophyta</taxon>
        <taxon>Tracheophyta</taxon>
        <taxon>Spermatophyta</taxon>
        <taxon>Magnoliopsida</taxon>
        <taxon>eudicotyledons</taxon>
        <taxon>Gunneridae</taxon>
        <taxon>Pentapetalae</taxon>
        <taxon>rosids</taxon>
        <taxon>fabids</taxon>
        <taxon>Fabales</taxon>
        <taxon>Fabaceae</taxon>
        <taxon>Papilionoideae</taxon>
        <taxon>50 kb inversion clade</taxon>
        <taxon>dalbergioids sensu lato</taxon>
        <taxon>Dalbergieae</taxon>
        <taxon>Pterocarpus clade</taxon>
        <taxon>Stylosanthes</taxon>
    </lineage>
</organism>
<keyword evidence="3" id="KW-1185">Reference proteome</keyword>
<sequence length="236" mass="25837">MQSTASILRLSTLMTTSMIATSERYMKSAMSMLFIFATVLICGREPALMTLNLYHLEIQVTDQPRRGREALLEKRAEIQHIYQEWDMFRGVQIVVLEATNGEAARSYDKLRVSSSNAKGKVTNKSENGGTGKSLSQPLPQITNKNRKAAIGTSSSQPLPPPRAASNTYPNPKCLGRGRRATATTSASNETASQSKKISQNRASTKTSNRPNATSASKPSKRSTKEITQPTSRCQIV</sequence>
<dbReference type="Proteomes" id="UP001341840">
    <property type="component" value="Unassembled WGS sequence"/>
</dbReference>
<accession>A0ABU6RQE6</accession>
<proteinExistence type="predicted"/>
<comment type="caution">
    <text evidence="2">The sequence shown here is derived from an EMBL/GenBank/DDBJ whole genome shotgun (WGS) entry which is preliminary data.</text>
</comment>